<name>A0A847RJS6_9BACT</name>
<feature type="transmembrane region" description="Helical" evidence="1">
    <location>
        <begin position="6"/>
        <end position="26"/>
    </location>
</feature>
<keyword evidence="1" id="KW-0472">Membrane</keyword>
<organism evidence="2 3">
    <name type="scientific">Chitinophaga varians</name>
    <dbReference type="NCBI Taxonomy" id="2202339"/>
    <lineage>
        <taxon>Bacteria</taxon>
        <taxon>Pseudomonadati</taxon>
        <taxon>Bacteroidota</taxon>
        <taxon>Chitinophagia</taxon>
        <taxon>Chitinophagales</taxon>
        <taxon>Chitinophagaceae</taxon>
        <taxon>Chitinophaga</taxon>
    </lineage>
</organism>
<evidence type="ECO:0000313" key="3">
    <source>
        <dbReference type="Proteomes" id="UP000570474"/>
    </source>
</evidence>
<evidence type="ECO:0000313" key="2">
    <source>
        <dbReference type="EMBL" id="NLR67269.1"/>
    </source>
</evidence>
<dbReference type="EMBL" id="JABAIA010000002">
    <property type="protein sequence ID" value="NLR67269.1"/>
    <property type="molecule type" value="Genomic_DNA"/>
</dbReference>
<accession>A0A847RJS6</accession>
<evidence type="ECO:0000256" key="1">
    <source>
        <dbReference type="SAM" id="Phobius"/>
    </source>
</evidence>
<reference evidence="2 3" key="1">
    <citation type="submission" date="2020-04" db="EMBL/GenBank/DDBJ databases">
        <authorList>
            <person name="Yin C."/>
        </authorList>
    </citation>
    <scope>NUCLEOTIDE SEQUENCE [LARGE SCALE GENOMIC DNA]</scope>
    <source>
        <strain evidence="2 3">Ae27</strain>
    </source>
</reference>
<feature type="transmembrane region" description="Helical" evidence="1">
    <location>
        <begin position="38"/>
        <end position="61"/>
    </location>
</feature>
<dbReference type="Proteomes" id="UP000570474">
    <property type="component" value="Unassembled WGS sequence"/>
</dbReference>
<feature type="transmembrane region" description="Helical" evidence="1">
    <location>
        <begin position="105"/>
        <end position="124"/>
    </location>
</feature>
<dbReference type="AlphaFoldDB" id="A0A847RJS6"/>
<keyword evidence="1" id="KW-1133">Transmembrane helix</keyword>
<keyword evidence="3" id="KW-1185">Reference proteome</keyword>
<feature type="transmembrane region" description="Helical" evidence="1">
    <location>
        <begin position="73"/>
        <end position="93"/>
    </location>
</feature>
<sequence length="171" mass="19405">MEYFRNFLHHLIAGFILSTLLFFIACDYRKSLRAIRPAYLMIANKTIAAIVLLKTVIMFMILPNPFDANNILFYFPLPVFLFEIVLPCTLSVIALRGKRAADKGFTWLLVFSLLITKVIEYVLLWNAAQNGNAAAAKQASDFPYIRIIIATVVFFGGCYYYTLRKIGKTSG</sequence>
<dbReference type="RefSeq" id="WP_168873147.1">
    <property type="nucleotide sequence ID" value="NZ_JABAIA010000002.1"/>
</dbReference>
<feature type="transmembrane region" description="Helical" evidence="1">
    <location>
        <begin position="144"/>
        <end position="163"/>
    </location>
</feature>
<protein>
    <submittedName>
        <fullName evidence="2">Uncharacterized protein</fullName>
    </submittedName>
</protein>
<gene>
    <name evidence="2" type="ORF">HGH92_23385</name>
</gene>
<proteinExistence type="predicted"/>
<dbReference type="PROSITE" id="PS51257">
    <property type="entry name" value="PROKAR_LIPOPROTEIN"/>
    <property type="match status" value="1"/>
</dbReference>
<comment type="caution">
    <text evidence="2">The sequence shown here is derived from an EMBL/GenBank/DDBJ whole genome shotgun (WGS) entry which is preliminary data.</text>
</comment>
<keyword evidence="1" id="KW-0812">Transmembrane</keyword>